<dbReference type="Pfam" id="PF08241">
    <property type="entry name" value="Methyltransf_11"/>
    <property type="match status" value="1"/>
</dbReference>
<sequence length="236" mass="26120">MKFSLFVQLQKQLIAWGMAKATAGDLHAIKVTGCEHHTNLGDLKQALLGNLGGTVLEIGPGTGANLSYYSPSIHWLGVEPNRFMHPYLHGEAKRQGLQQIKIHEGIAEHLPAESNTIDTVVSTHVLCSVTHLGQAIQEIKRVLKPGGTFIFLEHVAAKPDTWARHLQESITPAWKTLFDNCHPNREIWKALDEAGFVPMDYEHFQIPFPIVGDHIVGVATKQLSCKKDIEMTPSLS</sequence>
<protein>
    <submittedName>
        <fullName evidence="2">Class I SAM-dependent methyltransferase</fullName>
    </submittedName>
</protein>
<dbReference type="Gene3D" id="3.40.50.150">
    <property type="entry name" value="Vaccinia Virus protein VP39"/>
    <property type="match status" value="1"/>
</dbReference>
<accession>A0A6M0RT11</accession>
<keyword evidence="2" id="KW-0808">Transferase</keyword>
<dbReference type="GO" id="GO:0032259">
    <property type="term" value="P:methylation"/>
    <property type="evidence" value="ECO:0007669"/>
    <property type="project" value="UniProtKB-KW"/>
</dbReference>
<dbReference type="RefSeq" id="WP_163702290.1">
    <property type="nucleotide sequence ID" value="NZ_QXHD01000004.1"/>
</dbReference>
<gene>
    <name evidence="2" type="ORF">DXZ20_27725</name>
</gene>
<dbReference type="PANTHER" id="PTHR45036:SF1">
    <property type="entry name" value="METHYLTRANSFERASE LIKE 7A"/>
    <property type="match status" value="1"/>
</dbReference>
<dbReference type="CDD" id="cd02440">
    <property type="entry name" value="AdoMet_MTases"/>
    <property type="match status" value="1"/>
</dbReference>
<organism evidence="2 3">
    <name type="scientific">Adonisia turfae CCMR0081</name>
    <dbReference type="NCBI Taxonomy" id="2292702"/>
    <lineage>
        <taxon>Bacteria</taxon>
        <taxon>Bacillati</taxon>
        <taxon>Cyanobacteriota</taxon>
        <taxon>Adonisia</taxon>
        <taxon>Adonisia turfae</taxon>
    </lineage>
</organism>
<dbReference type="PANTHER" id="PTHR45036">
    <property type="entry name" value="METHYLTRANSFERASE LIKE 7B"/>
    <property type="match status" value="1"/>
</dbReference>
<dbReference type="InterPro" id="IPR013216">
    <property type="entry name" value="Methyltransf_11"/>
</dbReference>
<feature type="domain" description="Methyltransferase type 11" evidence="1">
    <location>
        <begin position="56"/>
        <end position="151"/>
    </location>
</feature>
<keyword evidence="2" id="KW-0489">Methyltransferase</keyword>
<evidence type="ECO:0000313" key="2">
    <source>
        <dbReference type="EMBL" id="NEZ59367.1"/>
    </source>
</evidence>
<dbReference type="GO" id="GO:0008757">
    <property type="term" value="F:S-adenosylmethionine-dependent methyltransferase activity"/>
    <property type="evidence" value="ECO:0007669"/>
    <property type="project" value="InterPro"/>
</dbReference>
<dbReference type="InterPro" id="IPR029063">
    <property type="entry name" value="SAM-dependent_MTases_sf"/>
</dbReference>
<dbReference type="InterPro" id="IPR052356">
    <property type="entry name" value="Thiol_S-MT"/>
</dbReference>
<name>A0A6M0RT11_9CYAN</name>
<evidence type="ECO:0000313" key="3">
    <source>
        <dbReference type="Proteomes" id="UP000481033"/>
    </source>
</evidence>
<dbReference type="AlphaFoldDB" id="A0A6M0RT11"/>
<dbReference type="SUPFAM" id="SSF53335">
    <property type="entry name" value="S-adenosyl-L-methionine-dependent methyltransferases"/>
    <property type="match status" value="1"/>
</dbReference>
<proteinExistence type="predicted"/>
<dbReference type="EMBL" id="QXHD01000004">
    <property type="protein sequence ID" value="NEZ59367.1"/>
    <property type="molecule type" value="Genomic_DNA"/>
</dbReference>
<keyword evidence="3" id="KW-1185">Reference proteome</keyword>
<evidence type="ECO:0000259" key="1">
    <source>
        <dbReference type="Pfam" id="PF08241"/>
    </source>
</evidence>
<dbReference type="Proteomes" id="UP000481033">
    <property type="component" value="Unassembled WGS sequence"/>
</dbReference>
<reference evidence="2 3" key="1">
    <citation type="journal article" date="2020" name="Microb. Ecol.">
        <title>Ecogenomics of the Marine Benthic Filamentous Cyanobacterium Adonisia.</title>
        <authorList>
            <person name="Walter J.M."/>
            <person name="Coutinho F.H."/>
            <person name="Leomil L."/>
            <person name="Hargreaves P.I."/>
            <person name="Campeao M.E."/>
            <person name="Vieira V.V."/>
            <person name="Silva B.S."/>
            <person name="Fistarol G.O."/>
            <person name="Salomon P.S."/>
            <person name="Sawabe T."/>
            <person name="Mino S."/>
            <person name="Hosokawa M."/>
            <person name="Miyashita H."/>
            <person name="Maruyama F."/>
            <person name="van Verk M.C."/>
            <person name="Dutilh B.E."/>
            <person name="Thompson C.C."/>
            <person name="Thompson F.L."/>
        </authorList>
    </citation>
    <scope>NUCLEOTIDE SEQUENCE [LARGE SCALE GENOMIC DNA]</scope>
    <source>
        <strain evidence="2 3">CCMR0081</strain>
    </source>
</reference>
<comment type="caution">
    <text evidence="2">The sequence shown here is derived from an EMBL/GenBank/DDBJ whole genome shotgun (WGS) entry which is preliminary data.</text>
</comment>